<dbReference type="VEuPathDB" id="FungiDB:PC110_g17589"/>
<feature type="region of interest" description="Disordered" evidence="1">
    <location>
        <begin position="23"/>
        <end position="61"/>
    </location>
</feature>
<dbReference type="Proteomes" id="UP000688947">
    <property type="component" value="Unassembled WGS sequence"/>
</dbReference>
<organism evidence="2 3">
    <name type="scientific">Phytophthora cactorum</name>
    <dbReference type="NCBI Taxonomy" id="29920"/>
    <lineage>
        <taxon>Eukaryota</taxon>
        <taxon>Sar</taxon>
        <taxon>Stramenopiles</taxon>
        <taxon>Oomycota</taxon>
        <taxon>Peronosporomycetes</taxon>
        <taxon>Peronosporales</taxon>
        <taxon>Peronosporaceae</taxon>
        <taxon>Phytophthora</taxon>
    </lineage>
</organism>
<name>A0A8T1TSF3_9STRA</name>
<evidence type="ECO:0000256" key="1">
    <source>
        <dbReference type="SAM" id="MobiDB-lite"/>
    </source>
</evidence>
<dbReference type="AlphaFoldDB" id="A0A8T1TSF3"/>
<sequence>MPASDLSPGAAFPAHISAPSAAVHTNSVRSPSESSTVDLASAGGSPREGVAGPPASSPSTVVPTLDVETPVHDFAGVRASLDALRPSVDWAEELQSLRPNHAILQRAYLAARQREDDLDRQLADATDSASPFVLCCQYRYDLVRHLLKPSQVALAKCKNALQQRRDSSLEIETVHLRHRNLQIQYNEAVEDSQNRITGLETQLMAATSIGIVGVADTITSQGEECGRLQEQVDLLQEASDVSVMQLQNEKSALQTDLSASRDACDDRAGQVDRLITVNADLRTERG</sequence>
<protein>
    <submittedName>
        <fullName evidence="2">Uncharacterized protein</fullName>
    </submittedName>
</protein>
<comment type="caution">
    <text evidence="2">The sequence shown here is derived from an EMBL/GenBank/DDBJ whole genome shotgun (WGS) entry which is preliminary data.</text>
</comment>
<accession>A0A8T1TSF3</accession>
<gene>
    <name evidence="2" type="ORF">JG687_00016997</name>
</gene>
<evidence type="ECO:0000313" key="3">
    <source>
        <dbReference type="Proteomes" id="UP000688947"/>
    </source>
</evidence>
<proteinExistence type="predicted"/>
<dbReference type="OrthoDB" id="129404at2759"/>
<dbReference type="EMBL" id="JAENGZ010001849">
    <property type="protein sequence ID" value="KAG6945960.1"/>
    <property type="molecule type" value="Genomic_DNA"/>
</dbReference>
<feature type="compositionally biased region" description="Polar residues" evidence="1">
    <location>
        <begin position="23"/>
        <end position="38"/>
    </location>
</feature>
<reference evidence="2" key="1">
    <citation type="submission" date="2021-01" db="EMBL/GenBank/DDBJ databases">
        <title>Phytophthora aleatoria, a newly-described species from Pinus radiata is distinct from Phytophthora cactorum isolates based on comparative genomics.</title>
        <authorList>
            <person name="Mcdougal R."/>
            <person name="Panda P."/>
            <person name="Williams N."/>
            <person name="Studholme D.J."/>
        </authorList>
    </citation>
    <scope>NUCLEOTIDE SEQUENCE</scope>
    <source>
        <strain evidence="2">NZFS 3830</strain>
    </source>
</reference>
<feature type="compositionally biased region" description="Low complexity" evidence="1">
    <location>
        <begin position="49"/>
        <end position="61"/>
    </location>
</feature>
<evidence type="ECO:0000313" key="2">
    <source>
        <dbReference type="EMBL" id="KAG6945960.1"/>
    </source>
</evidence>
<dbReference type="VEuPathDB" id="FungiDB:PC110_g17588"/>